<evidence type="ECO:0000256" key="2">
    <source>
        <dbReference type="ARBA" id="ARBA00022722"/>
    </source>
</evidence>
<dbReference type="SUPFAM" id="SSF53098">
    <property type="entry name" value="Ribonuclease H-like"/>
    <property type="match status" value="1"/>
</dbReference>
<feature type="region of interest" description="Disordered" evidence="12">
    <location>
        <begin position="403"/>
        <end position="423"/>
    </location>
</feature>
<dbReference type="SMART" id="SM00479">
    <property type="entry name" value="EXOIII"/>
    <property type="match status" value="1"/>
</dbReference>
<dbReference type="FunFam" id="3.30.420.10:FF:000062">
    <property type="entry name" value="ERI1 exoribonuclease 2 isoform X1"/>
    <property type="match status" value="1"/>
</dbReference>
<name>A0A8J1U689_OWEFU</name>
<dbReference type="InterPro" id="IPR036397">
    <property type="entry name" value="RNaseH_sf"/>
</dbReference>
<feature type="compositionally biased region" description="Polar residues" evidence="12">
    <location>
        <begin position="324"/>
        <end position="349"/>
    </location>
</feature>
<dbReference type="InterPro" id="IPR012337">
    <property type="entry name" value="RNaseH-like_sf"/>
</dbReference>
<sequence length="586" mass="65330">MKTTKELARDLGLLRKRTSLNQQDKNVKKVKRTGQIFQYLIVIDFESTCWENSKYRSQEIIEFPAVLLNTLTGKIENEFHYYVMPQEQPTLSDFCKNLTGISQAMVEDGIPLSMCLNRFNHWLTKIADEKHIVYNTHTGNSIDFNLCTFVTWSDWDLSVCLQYECRRKQLRKHAALNSWVDLRATYKNFYERKPNGLNGALQDVGIEFEGRQHSGLDDAKNTAKLAWRMMCDGCIIKITKSLDSAPSGPTIKSHLTTVRQNTGSSCAPTTIGTGNTRELLNKTPTNMTTFIGANNAGGVVLPPNMLSSKVHQMKGHQKMETLENQKSTYGPNNRGPSSDTETSTSKSITTDTMQATKSHETALHQISNCTRNQVITQTVPSIPKEGLNYDIRNFITPQPVLKRPHESKQVPNTGFKTPNTCSNQGKHGAAYTFPLAKKPTIINSSTKPSSSASPYVYSTMKATPPMCSCGKRSKRCMAQTPGPNMGRMFFSCPNGRKSEGFGKKSGCGFFKWEKETPKIRSAPVLKSYSGNIIRFSSHSAQPCTPIAQPCTPIAQPNFNSPSTIDKSVTQKKSLGVRNVGMNKIRF</sequence>
<keyword evidence="2" id="KW-0540">Nuclease</keyword>
<evidence type="ECO:0000256" key="11">
    <source>
        <dbReference type="ARBA" id="ARBA00083876"/>
    </source>
</evidence>
<evidence type="ECO:0000259" key="13">
    <source>
        <dbReference type="PROSITE" id="PS51999"/>
    </source>
</evidence>
<comment type="caution">
    <text evidence="14">The sequence shown here is derived from an EMBL/GenBank/DDBJ whole genome shotgun (WGS) entry which is preliminary data.</text>
</comment>
<evidence type="ECO:0000256" key="12">
    <source>
        <dbReference type="SAM" id="MobiDB-lite"/>
    </source>
</evidence>
<keyword evidence="3" id="KW-0479">Metal-binding</keyword>
<dbReference type="GO" id="GO:0008270">
    <property type="term" value="F:zinc ion binding"/>
    <property type="evidence" value="ECO:0007669"/>
    <property type="project" value="UniProtKB-KW"/>
</dbReference>
<dbReference type="Pfam" id="PF00929">
    <property type="entry name" value="RNase_T"/>
    <property type="match status" value="1"/>
</dbReference>
<evidence type="ECO:0000256" key="7">
    <source>
        <dbReference type="ARBA" id="ARBA00022839"/>
    </source>
</evidence>
<dbReference type="InterPro" id="IPR047201">
    <property type="entry name" value="ERI-1_3'hExo-like"/>
</dbReference>
<evidence type="ECO:0000256" key="10">
    <source>
        <dbReference type="ARBA" id="ARBA00068097"/>
    </source>
</evidence>
<evidence type="ECO:0000256" key="3">
    <source>
        <dbReference type="ARBA" id="ARBA00022723"/>
    </source>
</evidence>
<keyword evidence="6" id="KW-0862">Zinc</keyword>
<proteinExistence type="inferred from homology"/>
<dbReference type="EMBL" id="CAIIXF020000009">
    <property type="protein sequence ID" value="CAH1795256.1"/>
    <property type="molecule type" value="Genomic_DNA"/>
</dbReference>
<evidence type="ECO:0000256" key="8">
    <source>
        <dbReference type="ARBA" id="ARBA00022842"/>
    </source>
</evidence>
<dbReference type="OrthoDB" id="448399at2759"/>
<feature type="domain" description="GRF-type" evidence="13">
    <location>
        <begin position="467"/>
        <end position="516"/>
    </location>
</feature>
<keyword evidence="15" id="KW-1185">Reference proteome</keyword>
<reference evidence="14" key="1">
    <citation type="submission" date="2022-03" db="EMBL/GenBank/DDBJ databases">
        <authorList>
            <person name="Martin C."/>
        </authorList>
    </citation>
    <scope>NUCLEOTIDE SEQUENCE</scope>
</reference>
<protein>
    <recommendedName>
        <fullName evidence="10">ERI1 exoribonuclease 2</fullName>
    </recommendedName>
    <alternativeName>
        <fullName evidence="11">Exonuclease domain-containing protein 1</fullName>
    </alternativeName>
</protein>
<dbReference type="InterPro" id="IPR010666">
    <property type="entry name" value="Znf_GRF"/>
</dbReference>
<dbReference type="InterPro" id="IPR051274">
    <property type="entry name" value="3-5_Exoribonuclease"/>
</dbReference>
<comment type="similarity">
    <text evidence="9">Belongs to the ERI2 family.</text>
</comment>
<keyword evidence="5" id="KW-0378">Hydrolase</keyword>
<accession>A0A8J1U689</accession>
<feature type="region of interest" description="Disordered" evidence="12">
    <location>
        <begin position="312"/>
        <end position="349"/>
    </location>
</feature>
<keyword evidence="7" id="KW-0269">Exonuclease</keyword>
<evidence type="ECO:0000256" key="4">
    <source>
        <dbReference type="ARBA" id="ARBA00022771"/>
    </source>
</evidence>
<organism evidence="14 15">
    <name type="scientific">Owenia fusiformis</name>
    <name type="common">Polychaete worm</name>
    <dbReference type="NCBI Taxonomy" id="6347"/>
    <lineage>
        <taxon>Eukaryota</taxon>
        <taxon>Metazoa</taxon>
        <taxon>Spiralia</taxon>
        <taxon>Lophotrochozoa</taxon>
        <taxon>Annelida</taxon>
        <taxon>Polychaeta</taxon>
        <taxon>Sedentaria</taxon>
        <taxon>Canalipalpata</taxon>
        <taxon>Sabellida</taxon>
        <taxon>Oweniida</taxon>
        <taxon>Oweniidae</taxon>
        <taxon>Owenia</taxon>
    </lineage>
</organism>
<dbReference type="InterPro" id="IPR013520">
    <property type="entry name" value="Ribonucl_H"/>
</dbReference>
<dbReference type="Gene3D" id="3.30.420.10">
    <property type="entry name" value="Ribonuclease H-like superfamily/Ribonuclease H"/>
    <property type="match status" value="1"/>
</dbReference>
<dbReference type="PANTHER" id="PTHR23044">
    <property type="entry name" value="3'-5' EXONUCLEASE ERI1-RELATED"/>
    <property type="match status" value="1"/>
</dbReference>
<dbReference type="GO" id="GO:0003676">
    <property type="term" value="F:nucleic acid binding"/>
    <property type="evidence" value="ECO:0007669"/>
    <property type="project" value="InterPro"/>
</dbReference>
<dbReference type="Proteomes" id="UP000749559">
    <property type="component" value="Unassembled WGS sequence"/>
</dbReference>
<evidence type="ECO:0000256" key="6">
    <source>
        <dbReference type="ARBA" id="ARBA00022833"/>
    </source>
</evidence>
<dbReference type="GO" id="GO:0000175">
    <property type="term" value="F:3'-5'-RNA exonuclease activity"/>
    <property type="evidence" value="ECO:0007669"/>
    <property type="project" value="InterPro"/>
</dbReference>
<evidence type="ECO:0000313" key="14">
    <source>
        <dbReference type="EMBL" id="CAH1795256.1"/>
    </source>
</evidence>
<dbReference type="PROSITE" id="PS51999">
    <property type="entry name" value="ZF_GRF"/>
    <property type="match status" value="1"/>
</dbReference>
<dbReference type="Pfam" id="PF06839">
    <property type="entry name" value="Zn_ribbon_GRF"/>
    <property type="match status" value="1"/>
</dbReference>
<evidence type="ECO:0000256" key="5">
    <source>
        <dbReference type="ARBA" id="ARBA00022801"/>
    </source>
</evidence>
<dbReference type="CDD" id="cd06133">
    <property type="entry name" value="ERI-1_3'hExo_like"/>
    <property type="match status" value="1"/>
</dbReference>
<feature type="compositionally biased region" description="Polar residues" evidence="12">
    <location>
        <begin position="409"/>
        <end position="423"/>
    </location>
</feature>
<gene>
    <name evidence="14" type="ORF">OFUS_LOCUS19823</name>
</gene>
<comment type="cofactor">
    <cofactor evidence="1">
        <name>Mg(2+)</name>
        <dbReference type="ChEBI" id="CHEBI:18420"/>
    </cofactor>
</comment>
<evidence type="ECO:0000313" key="15">
    <source>
        <dbReference type="Proteomes" id="UP000749559"/>
    </source>
</evidence>
<evidence type="ECO:0000256" key="9">
    <source>
        <dbReference type="ARBA" id="ARBA00038042"/>
    </source>
</evidence>
<evidence type="ECO:0000256" key="1">
    <source>
        <dbReference type="ARBA" id="ARBA00001946"/>
    </source>
</evidence>
<keyword evidence="4" id="KW-0863">Zinc-finger</keyword>
<dbReference type="PANTHER" id="PTHR23044:SF61">
    <property type="entry name" value="3'-5' EXORIBONUCLEASE 1-RELATED"/>
    <property type="match status" value="1"/>
</dbReference>
<keyword evidence="8" id="KW-0460">Magnesium</keyword>
<dbReference type="AlphaFoldDB" id="A0A8J1U689"/>